<reference evidence="1" key="1">
    <citation type="submission" date="2023-01" db="EMBL/GenBank/DDBJ databases">
        <title>Phages are important unrecognized players in the ecology of the oral pathogen Porphyromonas gingivalis.</title>
        <authorList>
            <person name="Matrishin C.B."/>
            <person name="Kauffman K.M."/>
        </authorList>
    </citation>
    <scope>NUCLEOTIDE SEQUENCE</scope>
    <source>
        <strain evidence="1">ATCC 49417</strain>
    </source>
</reference>
<evidence type="ECO:0000313" key="1">
    <source>
        <dbReference type="EMBL" id="WCG02443.1"/>
    </source>
</evidence>
<sequence length="48" mass="5141">MGAESADNRVLHRAGSKNQLTIASCIVQGARNSRQSFLISRLSAQALI</sequence>
<dbReference type="EMBL" id="CP116614">
    <property type="protein sequence ID" value="WCG02443.1"/>
    <property type="molecule type" value="Genomic_DNA"/>
</dbReference>
<organism evidence="1 2">
    <name type="scientific">Porphyromonas gingivalis</name>
    <name type="common">Bacteroides gingivalis</name>
    <dbReference type="NCBI Taxonomy" id="837"/>
    <lineage>
        <taxon>Bacteria</taxon>
        <taxon>Pseudomonadati</taxon>
        <taxon>Bacteroidota</taxon>
        <taxon>Bacteroidia</taxon>
        <taxon>Bacteroidales</taxon>
        <taxon>Porphyromonadaceae</taxon>
        <taxon>Porphyromonas</taxon>
    </lineage>
</organism>
<proteinExistence type="predicted"/>
<name>A0AAE9XAY9_PORGN</name>
<accession>A0AAE9XAY9</accession>
<dbReference type="Proteomes" id="UP001179501">
    <property type="component" value="Chromosome"/>
</dbReference>
<dbReference type="AlphaFoldDB" id="A0AAE9XAY9"/>
<dbReference type="RefSeq" id="WP_232518608.1">
    <property type="nucleotide sequence ID" value="NZ_CP024591.1"/>
</dbReference>
<gene>
    <name evidence="1" type="ORF">NY151_07145</name>
</gene>
<protein>
    <submittedName>
        <fullName evidence="1">Uncharacterized protein</fullName>
    </submittedName>
</protein>
<evidence type="ECO:0000313" key="2">
    <source>
        <dbReference type="Proteomes" id="UP001179501"/>
    </source>
</evidence>